<dbReference type="RefSeq" id="WP_160625248.1">
    <property type="nucleotide sequence ID" value="NZ_WUUQ01000002.1"/>
</dbReference>
<dbReference type="SUPFAM" id="SSF46929">
    <property type="entry name" value="DNA helicase RuvA subunit, C-terminal domain"/>
    <property type="match status" value="1"/>
</dbReference>
<dbReference type="Proteomes" id="UP000434036">
    <property type="component" value="Unassembled WGS sequence"/>
</dbReference>
<dbReference type="GO" id="GO:0005524">
    <property type="term" value="F:ATP binding"/>
    <property type="evidence" value="ECO:0007669"/>
    <property type="project" value="InterPro"/>
</dbReference>
<dbReference type="GO" id="GO:0000400">
    <property type="term" value="F:four-way junction DNA binding"/>
    <property type="evidence" value="ECO:0007669"/>
    <property type="project" value="UniProtKB-UniRule"/>
</dbReference>
<feature type="region of interest" description="Domain III" evidence="6">
    <location>
        <begin position="144"/>
        <end position="195"/>
    </location>
</feature>
<keyword evidence="9" id="KW-1185">Reference proteome</keyword>
<evidence type="ECO:0000256" key="1">
    <source>
        <dbReference type="ARBA" id="ARBA00022490"/>
    </source>
</evidence>
<dbReference type="GO" id="GO:0009378">
    <property type="term" value="F:four-way junction helicase activity"/>
    <property type="evidence" value="ECO:0007669"/>
    <property type="project" value="InterPro"/>
</dbReference>
<dbReference type="InterPro" id="IPR010994">
    <property type="entry name" value="RuvA_2-like"/>
</dbReference>
<dbReference type="GO" id="GO:0006281">
    <property type="term" value="P:DNA repair"/>
    <property type="evidence" value="ECO:0007669"/>
    <property type="project" value="UniProtKB-UniRule"/>
</dbReference>
<reference evidence="8 9" key="1">
    <citation type="submission" date="2019-12" db="EMBL/GenBank/DDBJ databases">
        <authorList>
            <person name="Yang R."/>
        </authorList>
    </citation>
    <scope>NUCLEOTIDE SEQUENCE [LARGE SCALE GENOMIC DNA]</scope>
    <source>
        <strain evidence="8 9">DONG20-135</strain>
    </source>
</reference>
<evidence type="ECO:0000256" key="5">
    <source>
        <dbReference type="ARBA" id="ARBA00023204"/>
    </source>
</evidence>
<dbReference type="EMBL" id="WUUQ01000002">
    <property type="protein sequence ID" value="MXQ73842.1"/>
    <property type="molecule type" value="Genomic_DNA"/>
</dbReference>
<proteinExistence type="inferred from homology"/>
<dbReference type="InterPro" id="IPR012340">
    <property type="entry name" value="NA-bd_OB-fold"/>
</dbReference>
<accession>A0A6N8U751</accession>
<gene>
    <name evidence="6 8" type="primary">ruvA</name>
    <name evidence="8" type="ORF">GSF08_07805</name>
</gene>
<dbReference type="Gene3D" id="1.10.8.10">
    <property type="entry name" value="DNA helicase RuvA subunit, C-terminal domain"/>
    <property type="match status" value="1"/>
</dbReference>
<dbReference type="Pfam" id="PF01330">
    <property type="entry name" value="RuvA_N"/>
    <property type="match status" value="1"/>
</dbReference>
<comment type="subcellular location">
    <subcellularLocation>
        <location evidence="6">Cytoplasm</location>
    </subcellularLocation>
</comment>
<keyword evidence="1 6" id="KW-0963">Cytoplasm</keyword>
<dbReference type="GO" id="GO:0009379">
    <property type="term" value="C:Holliday junction helicase complex"/>
    <property type="evidence" value="ECO:0007669"/>
    <property type="project" value="InterPro"/>
</dbReference>
<comment type="caution">
    <text evidence="8">The sequence shown here is derived from an EMBL/GenBank/DDBJ whole genome shotgun (WGS) entry which is preliminary data.</text>
</comment>
<dbReference type="AlphaFoldDB" id="A0A6N8U751"/>
<name>A0A6N8U751_9FIRM</name>
<comment type="caution">
    <text evidence="6">Lacks conserved residue(s) required for the propagation of feature annotation.</text>
</comment>
<feature type="domain" description="Helix-hairpin-helix DNA-binding motif class 1" evidence="7">
    <location>
        <begin position="105"/>
        <end position="124"/>
    </location>
</feature>
<dbReference type="InterPro" id="IPR003583">
    <property type="entry name" value="Hlx-hairpin-Hlx_DNA-bd_motif"/>
</dbReference>
<evidence type="ECO:0000256" key="2">
    <source>
        <dbReference type="ARBA" id="ARBA00022763"/>
    </source>
</evidence>
<dbReference type="CDD" id="cd14332">
    <property type="entry name" value="UBA_RuvA_C"/>
    <property type="match status" value="1"/>
</dbReference>
<comment type="similarity">
    <text evidence="6">Belongs to the RuvA family.</text>
</comment>
<dbReference type="InterPro" id="IPR011114">
    <property type="entry name" value="RuvA_C"/>
</dbReference>
<dbReference type="InterPro" id="IPR036267">
    <property type="entry name" value="RuvA_C_sf"/>
</dbReference>
<dbReference type="SUPFAM" id="SSF47781">
    <property type="entry name" value="RuvA domain 2-like"/>
    <property type="match status" value="1"/>
</dbReference>
<dbReference type="InterPro" id="IPR000085">
    <property type="entry name" value="RuvA"/>
</dbReference>
<keyword evidence="5 6" id="KW-0234">DNA repair</keyword>
<keyword evidence="4 6" id="KW-0233">DNA recombination</keyword>
<evidence type="ECO:0000256" key="6">
    <source>
        <dbReference type="HAMAP-Rule" id="MF_00031"/>
    </source>
</evidence>
<evidence type="ECO:0000259" key="7">
    <source>
        <dbReference type="SMART" id="SM00278"/>
    </source>
</evidence>
<dbReference type="Pfam" id="PF14520">
    <property type="entry name" value="HHH_5"/>
    <property type="match status" value="1"/>
</dbReference>
<dbReference type="HAMAP" id="MF_00031">
    <property type="entry name" value="DNA_HJ_migration_RuvA"/>
    <property type="match status" value="1"/>
</dbReference>
<feature type="domain" description="Helix-hairpin-helix DNA-binding motif class 1" evidence="7">
    <location>
        <begin position="70"/>
        <end position="89"/>
    </location>
</feature>
<dbReference type="SUPFAM" id="SSF50249">
    <property type="entry name" value="Nucleic acid-binding proteins"/>
    <property type="match status" value="1"/>
</dbReference>
<evidence type="ECO:0000313" key="8">
    <source>
        <dbReference type="EMBL" id="MXQ73842.1"/>
    </source>
</evidence>
<dbReference type="Pfam" id="PF07499">
    <property type="entry name" value="RuvA_C"/>
    <property type="match status" value="1"/>
</dbReference>
<keyword evidence="8" id="KW-0378">Hydrolase</keyword>
<keyword evidence="3 6" id="KW-0238">DNA-binding</keyword>
<evidence type="ECO:0000256" key="3">
    <source>
        <dbReference type="ARBA" id="ARBA00023125"/>
    </source>
</evidence>
<dbReference type="InterPro" id="IPR013849">
    <property type="entry name" value="DNA_helicase_Holl-junc_RuvA_I"/>
</dbReference>
<comment type="function">
    <text evidence="6">The RuvA-RuvB-RuvC complex processes Holliday junction (HJ) DNA during genetic recombination and DNA repair, while the RuvA-RuvB complex plays an important role in the rescue of blocked DNA replication forks via replication fork reversal (RFR). RuvA specifically binds to HJ cruciform DNA, conferring on it an open structure. The RuvB hexamer acts as an ATP-dependent pump, pulling dsDNA into and through the RuvAB complex. HJ branch migration allows RuvC to scan DNA until it finds its consensus sequence, where it cleaves and resolves the cruciform DNA.</text>
</comment>
<dbReference type="GO" id="GO:0006310">
    <property type="term" value="P:DNA recombination"/>
    <property type="evidence" value="ECO:0007669"/>
    <property type="project" value="UniProtKB-UniRule"/>
</dbReference>
<dbReference type="GO" id="GO:0016787">
    <property type="term" value="F:hydrolase activity"/>
    <property type="evidence" value="ECO:0007669"/>
    <property type="project" value="UniProtKB-KW"/>
</dbReference>
<organism evidence="8 9">
    <name type="scientific">Copranaerobaculum intestinale</name>
    <dbReference type="NCBI Taxonomy" id="2692629"/>
    <lineage>
        <taxon>Bacteria</taxon>
        <taxon>Bacillati</taxon>
        <taxon>Bacillota</taxon>
        <taxon>Erysipelotrichia</taxon>
        <taxon>Erysipelotrichales</taxon>
        <taxon>Erysipelotrichaceae</taxon>
        <taxon>Copranaerobaculum</taxon>
    </lineage>
</organism>
<dbReference type="Gene3D" id="1.10.150.20">
    <property type="entry name" value="5' to 3' exonuclease, C-terminal subdomain"/>
    <property type="match status" value="1"/>
</dbReference>
<reference evidence="8 9" key="2">
    <citation type="submission" date="2020-01" db="EMBL/GenBank/DDBJ databases">
        <title>Clostridiaceae sp. nov. isolated from the gut of human by culturomics.</title>
        <authorList>
            <person name="Chang Y."/>
        </authorList>
    </citation>
    <scope>NUCLEOTIDE SEQUENCE [LARGE SCALE GENOMIC DNA]</scope>
    <source>
        <strain evidence="8 9">DONG20-135</strain>
    </source>
</reference>
<evidence type="ECO:0000256" key="4">
    <source>
        <dbReference type="ARBA" id="ARBA00023172"/>
    </source>
</evidence>
<dbReference type="Gene3D" id="2.40.50.140">
    <property type="entry name" value="Nucleic acid-binding proteins"/>
    <property type="match status" value="1"/>
</dbReference>
<evidence type="ECO:0000313" key="9">
    <source>
        <dbReference type="Proteomes" id="UP000434036"/>
    </source>
</evidence>
<sequence length="195" mass="20985">MIAFVKGIVHSLRIDSVIVDNQGIGYQIYVPSPQALGLGQETMLYTYQHVREDAITLFGFLTQQEMELFMRLISVKGVGPKTALNMLGVCGADAMVAAIETGDVAMLKKLPGIGAKSAQQIVLDLKGKLVEEPAASSTGKIGNSNITDAMDALRALGYKQNELSGVEKELAKEKAKSVDEYVRLALGIMLKRKGV</sequence>
<dbReference type="GO" id="GO:0048476">
    <property type="term" value="C:Holliday junction resolvase complex"/>
    <property type="evidence" value="ECO:0007669"/>
    <property type="project" value="UniProtKB-UniRule"/>
</dbReference>
<comment type="domain">
    <text evidence="6">Has three domains with a flexible linker between the domains II and III and assumes an 'L' shape. Domain III is highly mobile and contacts RuvB.</text>
</comment>
<dbReference type="SMART" id="SM00278">
    <property type="entry name" value="HhH1"/>
    <property type="match status" value="2"/>
</dbReference>
<dbReference type="GO" id="GO:0005737">
    <property type="term" value="C:cytoplasm"/>
    <property type="evidence" value="ECO:0007669"/>
    <property type="project" value="UniProtKB-SubCell"/>
</dbReference>
<comment type="subunit">
    <text evidence="6">Homotetramer. Forms an RuvA(8)-RuvB(12)-Holliday junction (HJ) complex. HJ DNA is sandwiched between 2 RuvA tetramers; dsDNA enters through RuvA and exits via RuvB. An RuvB hexamer assembles on each DNA strand where it exits the tetramer. Each RuvB hexamer is contacted by two RuvA subunits (via domain III) on 2 adjacent RuvB subunits; this complex drives branch migration. In the full resolvosome a probable DNA-RuvA(4)-RuvB(12)-RuvC(2) complex forms which resolves the HJ.</text>
</comment>
<keyword evidence="2 6" id="KW-0227">DNA damage</keyword>
<protein>
    <recommendedName>
        <fullName evidence="6">Holliday junction branch migration complex subunit RuvA</fullName>
    </recommendedName>
</protein>
<dbReference type="NCBIfam" id="TIGR00084">
    <property type="entry name" value="ruvA"/>
    <property type="match status" value="1"/>
</dbReference>